<proteinExistence type="predicted"/>
<dbReference type="OrthoDB" id="2499804at2759"/>
<evidence type="ECO:0000313" key="2">
    <source>
        <dbReference type="EnsemblFungi" id="PTTG_28863-t43_1-p1"/>
    </source>
</evidence>
<organism evidence="1">
    <name type="scientific">Puccinia triticina (isolate 1-1 / race 1 (BBBD))</name>
    <name type="common">Brown leaf rust fungus</name>
    <dbReference type="NCBI Taxonomy" id="630390"/>
    <lineage>
        <taxon>Eukaryota</taxon>
        <taxon>Fungi</taxon>
        <taxon>Dikarya</taxon>
        <taxon>Basidiomycota</taxon>
        <taxon>Pucciniomycotina</taxon>
        <taxon>Pucciniomycetes</taxon>
        <taxon>Pucciniales</taxon>
        <taxon>Pucciniaceae</taxon>
        <taxon>Puccinia</taxon>
    </lineage>
</organism>
<evidence type="ECO:0000313" key="1">
    <source>
        <dbReference type="EMBL" id="OAV88933.1"/>
    </source>
</evidence>
<evidence type="ECO:0000313" key="3">
    <source>
        <dbReference type="Proteomes" id="UP000005240"/>
    </source>
</evidence>
<protein>
    <submittedName>
        <fullName evidence="1 2">Uncharacterized protein</fullName>
    </submittedName>
</protein>
<name>A0A180GAI3_PUCT1</name>
<dbReference type="PANTHER" id="PTHR33324">
    <property type="entry name" value="EXPRESSED PROTEIN"/>
    <property type="match status" value="1"/>
</dbReference>
<dbReference type="EnsemblFungi" id="PTTG_28863-t43_1">
    <property type="protein sequence ID" value="PTTG_28863-t43_1-p1"/>
    <property type="gene ID" value="PTTG_28863"/>
</dbReference>
<accession>A0A180GAI3</accession>
<dbReference type="Proteomes" id="UP000005240">
    <property type="component" value="Unassembled WGS sequence"/>
</dbReference>
<dbReference type="PANTHER" id="PTHR33324:SF2">
    <property type="entry name" value="MYB_SANT-LIKE DNA-BINDING DOMAIN-CONTAINING PROTEIN"/>
    <property type="match status" value="1"/>
</dbReference>
<dbReference type="STRING" id="630390.A0A180GAI3"/>
<sequence>MDEPTRHTRWDQDGINGGPSSIAIIVEWLTTGNNYLRWRGREAPNPNGQAQMCPEILELMHDHDIPVKIDALVRQYCSAQAHVSLTQIDNRLEPQEIQAYMLRLCPYWVMLDPIIGPLESNQTQFVMGEESDSESTNST</sequence>
<reference evidence="1" key="1">
    <citation type="submission" date="2009-11" db="EMBL/GenBank/DDBJ databases">
        <authorList>
            <consortium name="The Broad Institute Genome Sequencing Platform"/>
            <person name="Ward D."/>
            <person name="Feldgarden M."/>
            <person name="Earl A."/>
            <person name="Young S.K."/>
            <person name="Zeng Q."/>
            <person name="Koehrsen M."/>
            <person name="Alvarado L."/>
            <person name="Berlin A."/>
            <person name="Bochicchio J."/>
            <person name="Borenstein D."/>
            <person name="Chapman S.B."/>
            <person name="Chen Z."/>
            <person name="Engels R."/>
            <person name="Freedman E."/>
            <person name="Gellesch M."/>
            <person name="Goldberg J."/>
            <person name="Griggs A."/>
            <person name="Gujja S."/>
            <person name="Heilman E."/>
            <person name="Heiman D."/>
            <person name="Hepburn T."/>
            <person name="Howarth C."/>
            <person name="Jen D."/>
            <person name="Larson L."/>
            <person name="Lewis B."/>
            <person name="Mehta T."/>
            <person name="Park D."/>
            <person name="Pearson M."/>
            <person name="Roberts A."/>
            <person name="Saif S."/>
            <person name="Shea T."/>
            <person name="Shenoy N."/>
            <person name="Sisk P."/>
            <person name="Stolte C."/>
            <person name="Sykes S."/>
            <person name="Thomson T."/>
            <person name="Walk T."/>
            <person name="White J."/>
            <person name="Yandava C."/>
            <person name="Izard J."/>
            <person name="Baranova O.V."/>
            <person name="Blanton J.M."/>
            <person name="Tanner A.C."/>
            <person name="Dewhirst F.E."/>
            <person name="Haas B."/>
            <person name="Nusbaum C."/>
            <person name="Birren B."/>
        </authorList>
    </citation>
    <scope>NUCLEOTIDE SEQUENCE [LARGE SCALE GENOMIC DNA]</scope>
    <source>
        <strain evidence="1">1-1 BBBD Race 1</strain>
    </source>
</reference>
<reference evidence="1" key="2">
    <citation type="submission" date="2016-05" db="EMBL/GenBank/DDBJ databases">
        <title>Comparative analysis highlights variable genome content of wheat rusts and divergence of the mating loci.</title>
        <authorList>
            <person name="Cuomo C.A."/>
            <person name="Bakkeren G."/>
            <person name="Szabo L."/>
            <person name="Khalil H."/>
            <person name="Joly D."/>
            <person name="Goldberg J."/>
            <person name="Young S."/>
            <person name="Zeng Q."/>
            <person name="Fellers J."/>
        </authorList>
    </citation>
    <scope>NUCLEOTIDE SEQUENCE [LARGE SCALE GENOMIC DNA]</scope>
    <source>
        <strain evidence="1">1-1 BBBD Race 1</strain>
    </source>
</reference>
<keyword evidence="3" id="KW-1185">Reference proteome</keyword>
<dbReference type="AlphaFoldDB" id="A0A180GAI3"/>
<gene>
    <name evidence="1" type="ORF">PTTG_28863</name>
</gene>
<reference evidence="2 3" key="3">
    <citation type="journal article" date="2017" name="G3 (Bethesda)">
        <title>Comparative analysis highlights variable genome content of wheat rusts and divergence of the mating loci.</title>
        <authorList>
            <person name="Cuomo C.A."/>
            <person name="Bakkeren G."/>
            <person name="Khalil H.B."/>
            <person name="Panwar V."/>
            <person name="Joly D."/>
            <person name="Linning R."/>
            <person name="Sakthikumar S."/>
            <person name="Song X."/>
            <person name="Adiconis X."/>
            <person name="Fan L."/>
            <person name="Goldberg J.M."/>
            <person name="Levin J.Z."/>
            <person name="Young S."/>
            <person name="Zeng Q."/>
            <person name="Anikster Y."/>
            <person name="Bruce M."/>
            <person name="Wang M."/>
            <person name="Yin C."/>
            <person name="McCallum B."/>
            <person name="Szabo L.J."/>
            <person name="Hulbert S."/>
            <person name="Chen X."/>
            <person name="Fellers J.P."/>
        </authorList>
    </citation>
    <scope>NUCLEOTIDE SEQUENCE</scope>
    <source>
        <strain evidence="3">Isolate 1-1 / race 1 (BBBD)</strain>
        <strain evidence="2">isolate 1-1 / race 1 (BBBD)</strain>
    </source>
</reference>
<dbReference type="EMBL" id="ADAS02000147">
    <property type="protein sequence ID" value="OAV88933.1"/>
    <property type="molecule type" value="Genomic_DNA"/>
</dbReference>
<reference evidence="2" key="4">
    <citation type="submission" date="2025-05" db="UniProtKB">
        <authorList>
            <consortium name="EnsemblFungi"/>
        </authorList>
    </citation>
    <scope>IDENTIFICATION</scope>
    <source>
        <strain evidence="2">isolate 1-1 / race 1 (BBBD)</strain>
    </source>
</reference>
<dbReference type="VEuPathDB" id="FungiDB:PTTG_28863"/>